<sequence>MALAPRIVIVHRRSELDELIDRHATYGQAEFFLRSRGRSIADLQARHDAVEAARTAVEDAVPDGFRRATVERSELDRYLFAPEDVIVAVGQDGLVANAAKYLHGQPVLGIDPEPGINAGVLVPFSPAEAHAQMLAIARGRAAVSERTMVEARLDDGQSLVALNDVYIGSPGHQSARWTLTDPGRGDERQSCSGLIAGTGTGSTGWISSIASDRRLADRLPAPESHDIAWFVREAWPSRATGTNLSWGVVTGEQPLVITAQSDLLVAFGDGIERDRLSIGFGQRLTVAPAATRLRLVVRPR</sequence>
<evidence type="ECO:0000313" key="2">
    <source>
        <dbReference type="Proteomes" id="UP000265742"/>
    </source>
</evidence>
<dbReference type="GO" id="GO:0019674">
    <property type="term" value="P:NAD+ metabolic process"/>
    <property type="evidence" value="ECO:0007669"/>
    <property type="project" value="InterPro"/>
</dbReference>
<comment type="caution">
    <text evidence="1">The sequence shown here is derived from an EMBL/GenBank/DDBJ whole genome shotgun (WGS) entry which is preliminary data.</text>
</comment>
<dbReference type="EMBL" id="QXTG01000002">
    <property type="protein sequence ID" value="RIX27831.1"/>
    <property type="molecule type" value="Genomic_DNA"/>
</dbReference>
<evidence type="ECO:0000313" key="1">
    <source>
        <dbReference type="EMBL" id="RIX27831.1"/>
    </source>
</evidence>
<dbReference type="InterPro" id="IPR017438">
    <property type="entry name" value="ATP-NAD_kinase_N"/>
</dbReference>
<dbReference type="OrthoDB" id="1889537at2"/>
<accession>A0A3A1TWA2</accession>
<keyword evidence="2" id="KW-1185">Reference proteome</keyword>
<dbReference type="AlphaFoldDB" id="A0A3A1TWA2"/>
<dbReference type="Proteomes" id="UP000265742">
    <property type="component" value="Unassembled WGS sequence"/>
</dbReference>
<name>A0A3A1TWA2_9MICO</name>
<dbReference type="SUPFAM" id="SSF111331">
    <property type="entry name" value="NAD kinase/diacylglycerol kinase-like"/>
    <property type="match status" value="1"/>
</dbReference>
<dbReference type="Gene3D" id="3.40.50.10330">
    <property type="entry name" value="Probable inorganic polyphosphate/atp-NAD kinase, domain 1"/>
    <property type="match status" value="1"/>
</dbReference>
<dbReference type="InterPro" id="IPR017437">
    <property type="entry name" value="ATP-NAD_kinase_PpnK-typ_C"/>
</dbReference>
<dbReference type="RefSeq" id="WP_119482140.1">
    <property type="nucleotide sequence ID" value="NZ_QXTG01000002.1"/>
</dbReference>
<dbReference type="InterPro" id="IPR016064">
    <property type="entry name" value="NAD/diacylglycerol_kinase_sf"/>
</dbReference>
<dbReference type="Gene3D" id="2.60.200.30">
    <property type="entry name" value="Probable inorganic polyphosphate/atp-NAD kinase, domain 2"/>
    <property type="match status" value="1"/>
</dbReference>
<reference evidence="2" key="1">
    <citation type="submission" date="2018-09" db="EMBL/GenBank/DDBJ databases">
        <authorList>
            <person name="Kim I."/>
        </authorList>
    </citation>
    <scope>NUCLEOTIDE SEQUENCE [LARGE SCALE GENOMIC DNA]</scope>
    <source>
        <strain evidence="2">DD4a</strain>
    </source>
</reference>
<gene>
    <name evidence="1" type="ORF">D1781_09865</name>
</gene>
<organism evidence="1 2">
    <name type="scientific">Amnibacterium setariae</name>
    <dbReference type="NCBI Taxonomy" id="2306585"/>
    <lineage>
        <taxon>Bacteria</taxon>
        <taxon>Bacillati</taxon>
        <taxon>Actinomycetota</taxon>
        <taxon>Actinomycetes</taxon>
        <taxon>Micrococcales</taxon>
        <taxon>Microbacteriaceae</taxon>
        <taxon>Amnibacterium</taxon>
    </lineage>
</organism>
<dbReference type="GO" id="GO:0003951">
    <property type="term" value="F:NAD+ kinase activity"/>
    <property type="evidence" value="ECO:0007669"/>
    <property type="project" value="InterPro"/>
</dbReference>
<proteinExistence type="predicted"/>
<evidence type="ECO:0008006" key="3">
    <source>
        <dbReference type="Google" id="ProtNLM"/>
    </source>
</evidence>
<protein>
    <recommendedName>
        <fullName evidence="3">NAD kinase</fullName>
    </recommendedName>
</protein>